<name>A0ABV7AEQ7_9RHOB</name>
<dbReference type="PROSITE" id="PS00758">
    <property type="entry name" value="ARGE_DAPE_CPG2_1"/>
    <property type="match status" value="1"/>
</dbReference>
<dbReference type="EC" id="3.4.11.4" evidence="8"/>
<dbReference type="InterPro" id="IPR002933">
    <property type="entry name" value="Peptidase_M20"/>
</dbReference>
<dbReference type="InterPro" id="IPR001261">
    <property type="entry name" value="ArgE/DapE_CS"/>
</dbReference>
<dbReference type="Pfam" id="PF07687">
    <property type="entry name" value="M20_dimer"/>
    <property type="match status" value="1"/>
</dbReference>
<dbReference type="InterPro" id="IPR010161">
    <property type="entry name" value="Peptidase_M20B"/>
</dbReference>
<keyword evidence="11" id="KW-1185">Reference proteome</keyword>
<keyword evidence="10" id="KW-0031">Aminopeptidase</keyword>
<comment type="similarity">
    <text evidence="2">Belongs to the peptidase M20B family.</text>
</comment>
<keyword evidence="5 10" id="KW-0378">Hydrolase</keyword>
<comment type="cofactor">
    <cofactor evidence="1">
        <name>Zn(2+)</name>
        <dbReference type="ChEBI" id="CHEBI:29105"/>
    </cofactor>
</comment>
<comment type="caution">
    <text evidence="10">The sequence shown here is derived from an EMBL/GenBank/DDBJ whole genome shotgun (WGS) entry which is preliminary data.</text>
</comment>
<evidence type="ECO:0000256" key="2">
    <source>
        <dbReference type="ARBA" id="ARBA00009692"/>
    </source>
</evidence>
<dbReference type="NCBIfam" id="NF003976">
    <property type="entry name" value="PRK05469.1"/>
    <property type="match status" value="1"/>
</dbReference>
<dbReference type="NCBIfam" id="TIGR01882">
    <property type="entry name" value="peptidase-T"/>
    <property type="match status" value="1"/>
</dbReference>
<dbReference type="Pfam" id="PF01546">
    <property type="entry name" value="Peptidase_M20"/>
    <property type="match status" value="1"/>
</dbReference>
<dbReference type="EMBL" id="JBHRSK010000004">
    <property type="protein sequence ID" value="MFC2967838.1"/>
    <property type="molecule type" value="Genomic_DNA"/>
</dbReference>
<evidence type="ECO:0000256" key="1">
    <source>
        <dbReference type="ARBA" id="ARBA00001947"/>
    </source>
</evidence>
<dbReference type="NCBIfam" id="NF009920">
    <property type="entry name" value="PRK13381.1"/>
    <property type="match status" value="1"/>
</dbReference>
<evidence type="ECO:0000256" key="8">
    <source>
        <dbReference type="NCBIfam" id="TIGR01882"/>
    </source>
</evidence>
<gene>
    <name evidence="10" type="primary">pepT</name>
    <name evidence="10" type="ORF">ACFOES_07010</name>
</gene>
<accession>A0ABV7AEQ7</accession>
<keyword evidence="6" id="KW-0862">Zinc</keyword>
<evidence type="ECO:0000256" key="6">
    <source>
        <dbReference type="ARBA" id="ARBA00022833"/>
    </source>
</evidence>
<organism evidence="10 11">
    <name type="scientific">Acidimangrovimonas pyrenivorans</name>
    <dbReference type="NCBI Taxonomy" id="2030798"/>
    <lineage>
        <taxon>Bacteria</taxon>
        <taxon>Pseudomonadati</taxon>
        <taxon>Pseudomonadota</taxon>
        <taxon>Alphaproteobacteria</taxon>
        <taxon>Rhodobacterales</taxon>
        <taxon>Paracoccaceae</taxon>
        <taxon>Acidimangrovimonas</taxon>
    </lineage>
</organism>
<dbReference type="SUPFAM" id="SSF53187">
    <property type="entry name" value="Zn-dependent exopeptidases"/>
    <property type="match status" value="1"/>
</dbReference>
<feature type="domain" description="Peptidase M20 dimerisation" evidence="9">
    <location>
        <begin position="212"/>
        <end position="291"/>
    </location>
</feature>
<evidence type="ECO:0000259" key="9">
    <source>
        <dbReference type="Pfam" id="PF07687"/>
    </source>
</evidence>
<sequence length="413" mass="44653">MKTEFDSELEQRLVRYAAIDSQSDETSPTSPSTEIQLDMQRLLVEELEAMGAEEVTLTDYGVVLATVPATVEGAPTIGLLGHVDTAPAYNATGVKPRVHRGYNGGEISYPDAPELVLSPEVSPYLGQKLGHDIITASGTTLLGADDKAGVAIVMTAARHLLQNPDIPHGKLRLAFTPDEEIGRGVDERLPKDLAADFAYTFDGQELGEIVYESFSADQGIVKITGVSIHPGTAKDKLVNALHLAAKVINTLPHVTLTPEVTEGRDGFLHLYDMHGTAAEAELKFILRDFERDGLAAKGALLKQVCEVVQATEPRAKVRCEIRPQYRNMRYWLEEDMTPVDLARAACAAEGIEVTSFPIRGGTDGSRLTELGVPTPNIFTGMCAIHGPLEWISVQDMAAATKVCLKLVQLAAEK</sequence>
<dbReference type="Proteomes" id="UP001595443">
    <property type="component" value="Unassembled WGS sequence"/>
</dbReference>
<keyword evidence="3" id="KW-0645">Protease</keyword>
<reference evidence="11" key="1">
    <citation type="journal article" date="2019" name="Int. J. Syst. Evol. Microbiol.">
        <title>The Global Catalogue of Microorganisms (GCM) 10K type strain sequencing project: providing services to taxonomists for standard genome sequencing and annotation.</title>
        <authorList>
            <consortium name="The Broad Institute Genomics Platform"/>
            <consortium name="The Broad Institute Genome Sequencing Center for Infectious Disease"/>
            <person name="Wu L."/>
            <person name="Ma J."/>
        </authorList>
    </citation>
    <scope>NUCLEOTIDE SEQUENCE [LARGE SCALE GENOMIC DNA]</scope>
    <source>
        <strain evidence="11">KCTC 62192</strain>
    </source>
</reference>
<evidence type="ECO:0000256" key="4">
    <source>
        <dbReference type="ARBA" id="ARBA00022723"/>
    </source>
</evidence>
<dbReference type="Gene3D" id="3.30.70.360">
    <property type="match status" value="1"/>
</dbReference>
<dbReference type="RefSeq" id="WP_377832484.1">
    <property type="nucleotide sequence ID" value="NZ_JBHRSK010000004.1"/>
</dbReference>
<dbReference type="PROSITE" id="PS00759">
    <property type="entry name" value="ARGE_DAPE_CPG2_2"/>
    <property type="match status" value="1"/>
</dbReference>
<evidence type="ECO:0000313" key="11">
    <source>
        <dbReference type="Proteomes" id="UP001595443"/>
    </source>
</evidence>
<dbReference type="Gene3D" id="3.40.630.10">
    <property type="entry name" value="Zn peptidases"/>
    <property type="match status" value="1"/>
</dbReference>
<dbReference type="GO" id="GO:0045148">
    <property type="term" value="F:tripeptide aminopeptidase activity"/>
    <property type="evidence" value="ECO:0007669"/>
    <property type="project" value="UniProtKB-EC"/>
</dbReference>
<evidence type="ECO:0000313" key="10">
    <source>
        <dbReference type="EMBL" id="MFC2967838.1"/>
    </source>
</evidence>
<dbReference type="PANTHER" id="PTHR42994">
    <property type="entry name" value="PEPTIDASE T"/>
    <property type="match status" value="1"/>
</dbReference>
<dbReference type="PANTHER" id="PTHR42994:SF1">
    <property type="entry name" value="PEPTIDASE T"/>
    <property type="match status" value="1"/>
</dbReference>
<dbReference type="InterPro" id="IPR036264">
    <property type="entry name" value="Bact_exopeptidase_dim_dom"/>
</dbReference>
<dbReference type="CDD" id="cd03892">
    <property type="entry name" value="M20_peptT"/>
    <property type="match status" value="1"/>
</dbReference>
<protein>
    <recommendedName>
        <fullName evidence="8">Peptidase T</fullName>
        <ecNumber evidence="8">3.4.11.4</ecNumber>
    </recommendedName>
</protein>
<keyword evidence="4" id="KW-0479">Metal-binding</keyword>
<dbReference type="SUPFAM" id="SSF55031">
    <property type="entry name" value="Bacterial exopeptidase dimerisation domain"/>
    <property type="match status" value="1"/>
</dbReference>
<evidence type="ECO:0000256" key="5">
    <source>
        <dbReference type="ARBA" id="ARBA00022801"/>
    </source>
</evidence>
<evidence type="ECO:0000256" key="7">
    <source>
        <dbReference type="ARBA" id="ARBA00023049"/>
    </source>
</evidence>
<proteinExistence type="inferred from homology"/>
<keyword evidence="7" id="KW-0482">Metalloprotease</keyword>
<dbReference type="PIRSF" id="PIRSF037215">
    <property type="entry name" value="Peptidase_M20B"/>
    <property type="match status" value="1"/>
</dbReference>
<dbReference type="InterPro" id="IPR011650">
    <property type="entry name" value="Peptidase_M20_dimer"/>
</dbReference>
<evidence type="ECO:0000256" key="3">
    <source>
        <dbReference type="ARBA" id="ARBA00022670"/>
    </source>
</evidence>